<evidence type="ECO:0000313" key="2">
    <source>
        <dbReference type="EMBL" id="PIY75210.1"/>
    </source>
</evidence>
<reference evidence="3" key="1">
    <citation type="submission" date="2017-09" db="EMBL/GenBank/DDBJ databases">
        <title>Depth-based differentiation of microbial function through sediment-hosted aquifers and enrichment of novel symbionts in the deep terrestrial subsurface.</title>
        <authorList>
            <person name="Probst A.J."/>
            <person name="Ladd B."/>
            <person name="Jarett J.K."/>
            <person name="Geller-Mcgrath D.E."/>
            <person name="Sieber C.M.K."/>
            <person name="Emerson J.B."/>
            <person name="Anantharaman K."/>
            <person name="Thomas B.C."/>
            <person name="Malmstrom R."/>
            <person name="Stieglmeier M."/>
            <person name="Klingl A."/>
            <person name="Woyke T."/>
            <person name="Ryan C.M."/>
            <person name="Banfield J.F."/>
        </authorList>
    </citation>
    <scope>NUCLEOTIDE SEQUENCE [LARGE SCALE GENOMIC DNA]</scope>
</reference>
<protein>
    <recommendedName>
        <fullName evidence="1">CYTH domain-containing protein</fullName>
    </recommendedName>
</protein>
<organism evidence="2 3">
    <name type="scientific">Candidatus Portnoybacteria bacterium CG_4_10_14_0_8_um_filter_40_50</name>
    <dbReference type="NCBI Taxonomy" id="1974800"/>
    <lineage>
        <taxon>Bacteria</taxon>
        <taxon>Candidatus Portnoyibacteriota</taxon>
    </lineage>
</organism>
<dbReference type="AlphaFoldDB" id="A0A2M7QTQ5"/>
<sequence>MLYMKNIELKLQIDTFGGIVNALKRLRAKHKGKFLQTDTYYNCPNGRFKIRENNGNDFEIIFYQRPDKKASKVSFYLVSKIEKSQLKKEKNIFKEALGEKVVVKKQRDLWLYKNTRVHLDKVSGLGNYLELETEVEKAGKNAKKEHNKIINLLNLSKYKTCDKSYSDMVLR</sequence>
<dbReference type="EMBL" id="PFLK01000018">
    <property type="protein sequence ID" value="PIY75210.1"/>
    <property type="molecule type" value="Genomic_DNA"/>
</dbReference>
<accession>A0A2M7QTQ5</accession>
<dbReference type="PANTHER" id="PTHR21028:SF2">
    <property type="entry name" value="CYTH DOMAIN-CONTAINING PROTEIN"/>
    <property type="match status" value="1"/>
</dbReference>
<name>A0A2M7QTQ5_9BACT</name>
<dbReference type="CDD" id="cd07890">
    <property type="entry name" value="CYTH-like_AC_IV-like"/>
    <property type="match status" value="1"/>
</dbReference>
<dbReference type="Gene3D" id="2.40.320.10">
    <property type="entry name" value="Hypothetical Protein Pfu-838710-001"/>
    <property type="match status" value="1"/>
</dbReference>
<comment type="caution">
    <text evidence="2">The sequence shown here is derived from an EMBL/GenBank/DDBJ whole genome shotgun (WGS) entry which is preliminary data.</text>
</comment>
<dbReference type="PANTHER" id="PTHR21028">
    <property type="entry name" value="SI:CH211-156B7.4"/>
    <property type="match status" value="1"/>
</dbReference>
<dbReference type="Pfam" id="PF01928">
    <property type="entry name" value="CYTH"/>
    <property type="match status" value="1"/>
</dbReference>
<gene>
    <name evidence="2" type="ORF">COY85_00940</name>
</gene>
<dbReference type="PROSITE" id="PS51707">
    <property type="entry name" value="CYTH"/>
    <property type="match status" value="1"/>
</dbReference>
<dbReference type="InterPro" id="IPR033469">
    <property type="entry name" value="CYTH-like_dom_sf"/>
</dbReference>
<proteinExistence type="predicted"/>
<dbReference type="InterPro" id="IPR023577">
    <property type="entry name" value="CYTH_domain"/>
</dbReference>
<evidence type="ECO:0000313" key="3">
    <source>
        <dbReference type="Proteomes" id="UP000229481"/>
    </source>
</evidence>
<evidence type="ECO:0000259" key="1">
    <source>
        <dbReference type="PROSITE" id="PS51707"/>
    </source>
</evidence>
<dbReference type="Proteomes" id="UP000229481">
    <property type="component" value="Unassembled WGS sequence"/>
</dbReference>
<dbReference type="SUPFAM" id="SSF55154">
    <property type="entry name" value="CYTH-like phosphatases"/>
    <property type="match status" value="1"/>
</dbReference>
<feature type="domain" description="CYTH" evidence="1">
    <location>
        <begin position="4"/>
        <end position="171"/>
    </location>
</feature>
<dbReference type="InterPro" id="IPR008173">
    <property type="entry name" value="Adenylyl_cyclase_CyaB"/>
</dbReference>
<dbReference type="SMART" id="SM01118">
    <property type="entry name" value="CYTH"/>
    <property type="match status" value="1"/>
</dbReference>